<accession>A0A437K8U5</accession>
<feature type="transmembrane region" description="Helical" evidence="1">
    <location>
        <begin position="57"/>
        <end position="74"/>
    </location>
</feature>
<sequence length="75" mass="8271">MLSILRIIFSLSAAFLAIYGLITDNTNLMPLTFGLLGLTFIIMGISEWKKREKGMTALLFATACFVLFVSISSSF</sequence>
<evidence type="ECO:0000313" key="3">
    <source>
        <dbReference type="Proteomes" id="UP000288024"/>
    </source>
</evidence>
<organism evidence="2 3">
    <name type="scientific">Niallia taxi</name>
    <dbReference type="NCBI Taxonomy" id="2499688"/>
    <lineage>
        <taxon>Bacteria</taxon>
        <taxon>Bacillati</taxon>
        <taxon>Bacillota</taxon>
        <taxon>Bacilli</taxon>
        <taxon>Bacillales</taxon>
        <taxon>Bacillaceae</taxon>
        <taxon>Niallia</taxon>
    </lineage>
</organism>
<feature type="transmembrane region" description="Helical" evidence="1">
    <location>
        <begin position="28"/>
        <end position="45"/>
    </location>
</feature>
<keyword evidence="3" id="KW-1185">Reference proteome</keyword>
<protein>
    <submittedName>
        <fullName evidence="2">DUF3953 domain-containing protein</fullName>
    </submittedName>
</protein>
<keyword evidence="1" id="KW-0472">Membrane</keyword>
<dbReference type="Pfam" id="PF13129">
    <property type="entry name" value="DUF3953"/>
    <property type="match status" value="1"/>
</dbReference>
<name>A0A437K8U5_9BACI</name>
<gene>
    <name evidence="2" type="ORF">EM808_15935</name>
</gene>
<keyword evidence="1" id="KW-1133">Transmembrane helix</keyword>
<keyword evidence="1" id="KW-0812">Transmembrane</keyword>
<evidence type="ECO:0000256" key="1">
    <source>
        <dbReference type="SAM" id="Phobius"/>
    </source>
</evidence>
<dbReference type="EMBL" id="RZTZ01000006">
    <property type="protein sequence ID" value="RVT60737.1"/>
    <property type="molecule type" value="Genomic_DNA"/>
</dbReference>
<reference evidence="2 3" key="1">
    <citation type="submission" date="2019-01" db="EMBL/GenBank/DDBJ databases">
        <title>Bacillus sp. M5HDSG1-1, whole genome shotgun sequence.</title>
        <authorList>
            <person name="Tuo L."/>
        </authorList>
    </citation>
    <scope>NUCLEOTIDE SEQUENCE [LARGE SCALE GENOMIC DNA]</scope>
    <source>
        <strain evidence="2 3">M5HDSG1-1</strain>
    </source>
</reference>
<evidence type="ECO:0000313" key="2">
    <source>
        <dbReference type="EMBL" id="RVT60737.1"/>
    </source>
</evidence>
<dbReference type="InterPro" id="IPR025018">
    <property type="entry name" value="DUF3953"/>
</dbReference>
<comment type="caution">
    <text evidence="2">The sequence shown here is derived from an EMBL/GenBank/DDBJ whole genome shotgun (WGS) entry which is preliminary data.</text>
</comment>
<dbReference type="Proteomes" id="UP000288024">
    <property type="component" value="Unassembled WGS sequence"/>
</dbReference>
<proteinExistence type="predicted"/>
<dbReference type="RefSeq" id="WP_127739208.1">
    <property type="nucleotide sequence ID" value="NZ_RZTZ01000006.1"/>
</dbReference>
<feature type="transmembrane region" description="Helical" evidence="1">
    <location>
        <begin position="5"/>
        <end position="22"/>
    </location>
</feature>
<dbReference type="AlphaFoldDB" id="A0A437K8U5"/>